<dbReference type="AlphaFoldDB" id="A0A1C1CVJ0"/>
<sequence length="282" mass="31280">MSSPTPSRSLLRGCAILIIWGRQSNLSIPDERALNDWWTNEHLPERLAIPGFHRTRRYYHTSKDSSDDQAETTTTTTTSHSYSHYMVVYEVSSLSTLTSPPYMHALNNPTAGTQKFMPVLASMNRSACNVLLSVSRPEFSQCQRGGVGGTLAHVVFQAPQSSEAREALRTYLATEAWELILGFFPSVLAMHLLEHDEEASRSGNSTKSYDNVRFQTAIAGDGGADEQGRKWMLLVEFTDPFGAPFASYKEKCRGFSEGLSAHGVDLSTLKEEIYGLVVAMEE</sequence>
<comment type="caution">
    <text evidence="1">The sequence shown here is derived from an EMBL/GenBank/DDBJ whole genome shotgun (WGS) entry which is preliminary data.</text>
</comment>
<dbReference type="OrthoDB" id="2851338at2759"/>
<protein>
    <submittedName>
        <fullName evidence="1">Uncharacterized protein</fullName>
    </submittedName>
</protein>
<dbReference type="SUPFAM" id="SSF54909">
    <property type="entry name" value="Dimeric alpha+beta barrel"/>
    <property type="match status" value="1"/>
</dbReference>
<organism evidence="1 2">
    <name type="scientific">Cladophialophora carrionii</name>
    <dbReference type="NCBI Taxonomy" id="86049"/>
    <lineage>
        <taxon>Eukaryota</taxon>
        <taxon>Fungi</taxon>
        <taxon>Dikarya</taxon>
        <taxon>Ascomycota</taxon>
        <taxon>Pezizomycotina</taxon>
        <taxon>Eurotiomycetes</taxon>
        <taxon>Chaetothyriomycetidae</taxon>
        <taxon>Chaetothyriales</taxon>
        <taxon>Herpotrichiellaceae</taxon>
        <taxon>Cladophialophora</taxon>
    </lineage>
</organism>
<dbReference type="InterPro" id="IPR011008">
    <property type="entry name" value="Dimeric_a/b-barrel"/>
</dbReference>
<name>A0A1C1CVJ0_9EURO</name>
<keyword evidence="2" id="KW-1185">Reference proteome</keyword>
<evidence type="ECO:0000313" key="1">
    <source>
        <dbReference type="EMBL" id="OCT52489.1"/>
    </source>
</evidence>
<dbReference type="VEuPathDB" id="FungiDB:CLCR_10655"/>
<dbReference type="Proteomes" id="UP000094526">
    <property type="component" value="Unassembled WGS sequence"/>
</dbReference>
<dbReference type="VEuPathDB" id="FungiDB:G647_03886"/>
<proteinExistence type="predicted"/>
<dbReference type="EMBL" id="LGRB01000008">
    <property type="protein sequence ID" value="OCT52489.1"/>
    <property type="molecule type" value="Genomic_DNA"/>
</dbReference>
<gene>
    <name evidence="1" type="ORF">CLCR_10655</name>
</gene>
<accession>A0A1C1CVJ0</accession>
<evidence type="ECO:0000313" key="2">
    <source>
        <dbReference type="Proteomes" id="UP000094526"/>
    </source>
</evidence>
<reference evidence="2" key="1">
    <citation type="submission" date="2015-07" db="EMBL/GenBank/DDBJ databases">
        <authorList>
            <person name="Teixeira M.M."/>
            <person name="Souza R.C."/>
            <person name="Almeida L.G."/>
            <person name="Vicente V.A."/>
            <person name="de Hoog S."/>
            <person name="Bocca A.L."/>
            <person name="de Almeida S.R."/>
            <person name="Vasconcelos A.T."/>
            <person name="Felipe M.S."/>
        </authorList>
    </citation>
    <scope>NUCLEOTIDE SEQUENCE [LARGE SCALE GENOMIC DNA]</scope>
    <source>
        <strain evidence="2">KSF</strain>
    </source>
</reference>